<feature type="compositionally biased region" description="Basic and acidic residues" evidence="1">
    <location>
        <begin position="42"/>
        <end position="54"/>
    </location>
</feature>
<name>A0A834S8X9_9PLEO</name>
<feature type="region of interest" description="Disordered" evidence="1">
    <location>
        <begin position="198"/>
        <end position="219"/>
    </location>
</feature>
<dbReference type="KEGG" id="ptrr:90954205"/>
<dbReference type="EMBL" id="NQIK02000001">
    <property type="protein sequence ID" value="KAF7577890.1"/>
    <property type="molecule type" value="Genomic_DNA"/>
</dbReference>
<organism evidence="2 3">
    <name type="scientific">Pyrenophora tritici-repentis</name>
    <dbReference type="NCBI Taxonomy" id="45151"/>
    <lineage>
        <taxon>Eukaryota</taxon>
        <taxon>Fungi</taxon>
        <taxon>Dikarya</taxon>
        <taxon>Ascomycota</taxon>
        <taxon>Pezizomycotina</taxon>
        <taxon>Dothideomycetes</taxon>
        <taxon>Pleosporomycetidae</taxon>
        <taxon>Pleosporales</taxon>
        <taxon>Pleosporineae</taxon>
        <taxon>Pleosporaceae</taxon>
        <taxon>Pyrenophora</taxon>
    </lineage>
</organism>
<feature type="compositionally biased region" description="Polar residues" evidence="1">
    <location>
        <begin position="250"/>
        <end position="267"/>
    </location>
</feature>
<evidence type="ECO:0000313" key="3">
    <source>
        <dbReference type="Proteomes" id="UP000245464"/>
    </source>
</evidence>
<feature type="region of interest" description="Disordered" evidence="1">
    <location>
        <begin position="250"/>
        <end position="273"/>
    </location>
</feature>
<proteinExistence type="predicted"/>
<dbReference type="GeneID" id="90954205"/>
<dbReference type="RefSeq" id="XP_065965650.1">
    <property type="nucleotide sequence ID" value="XM_066103448.1"/>
</dbReference>
<protein>
    <submittedName>
        <fullName evidence="2">Uncharacterized protein</fullName>
    </submittedName>
</protein>
<evidence type="ECO:0000256" key="1">
    <source>
        <dbReference type="SAM" id="MobiDB-lite"/>
    </source>
</evidence>
<dbReference type="AlphaFoldDB" id="A0A834S8X9"/>
<feature type="compositionally biased region" description="Low complexity" evidence="1">
    <location>
        <begin position="140"/>
        <end position="150"/>
    </location>
</feature>
<sequence length="369" mass="40094">MASFDYDTLPVNPAEKGKPYRQPLKGQLALAGFKNLTPFNEADRKAAKKAKEVDSATTKGKQSRKGKGEDAENDEDSDIEMGEDGSVAPEDEDGHQEHFPARASSAIAAKTKRKRTEDATTTASKRLQTAPAHLRAGTEPLQQLRQPQAAPKSLMVALKCGDRLRDTLARVGRSSTMAPALNAGPAIHHTALDQSQTVTQTSEVTGPRADTNTTEENSHARYKACVDPNAVGNIAEIMQGAQIKSAVDQTHQNGTPHTPLLSSSSKQAHAKKTAIPEKNTSLNRQHDEVAVNLTALVREHIRLLEAGDQEALTKFEENRGKSATTQERRAMGKALADDQAILEDFLYYQVAAHRRLRLRALEEGSKGKT</sequence>
<comment type="caution">
    <text evidence="2">The sequence shown here is derived from an EMBL/GenBank/DDBJ whole genome shotgun (WGS) entry which is preliminary data.</text>
</comment>
<accession>A0A834S8X9</accession>
<evidence type="ECO:0000313" key="2">
    <source>
        <dbReference type="EMBL" id="KAF7577890.1"/>
    </source>
</evidence>
<reference evidence="2" key="1">
    <citation type="journal article" date="2018" name="BMC Genomics">
        <title>Comparative genomics of the wheat fungal pathogen Pyrenophora tritici-repentis reveals chromosomal variations and genome plasticity.</title>
        <authorList>
            <person name="Moolhuijzen P."/>
            <person name="See P.T."/>
            <person name="Hane J.K."/>
            <person name="Shi G."/>
            <person name="Liu Z."/>
            <person name="Oliver R.P."/>
            <person name="Moffat C.S."/>
        </authorList>
    </citation>
    <scope>NUCLEOTIDE SEQUENCE [LARGE SCALE GENOMIC DNA]</scope>
    <source>
        <strain evidence="2">M4</strain>
    </source>
</reference>
<feature type="compositionally biased region" description="Acidic residues" evidence="1">
    <location>
        <begin position="71"/>
        <end position="94"/>
    </location>
</feature>
<feature type="region of interest" description="Disordered" evidence="1">
    <location>
        <begin position="1"/>
        <end position="23"/>
    </location>
</feature>
<gene>
    <name evidence="2" type="ORF">PtrM4_021300</name>
</gene>
<feature type="region of interest" description="Disordered" evidence="1">
    <location>
        <begin position="42"/>
        <end position="150"/>
    </location>
</feature>
<dbReference type="Proteomes" id="UP000245464">
    <property type="component" value="Chromosome 1"/>
</dbReference>